<feature type="domain" description="Ketoreductase" evidence="3">
    <location>
        <begin position="5"/>
        <end position="179"/>
    </location>
</feature>
<dbReference type="PANTHER" id="PTHR42760">
    <property type="entry name" value="SHORT-CHAIN DEHYDROGENASES/REDUCTASES FAMILY MEMBER"/>
    <property type="match status" value="1"/>
</dbReference>
<evidence type="ECO:0000259" key="3">
    <source>
        <dbReference type="SMART" id="SM00822"/>
    </source>
</evidence>
<dbReference type="Gene3D" id="3.40.50.720">
    <property type="entry name" value="NAD(P)-binding Rossmann-like Domain"/>
    <property type="match status" value="1"/>
</dbReference>
<dbReference type="InterPro" id="IPR002347">
    <property type="entry name" value="SDR_fam"/>
</dbReference>
<keyword evidence="5" id="KW-1185">Reference proteome</keyword>
<dbReference type="InterPro" id="IPR020904">
    <property type="entry name" value="Sc_DH/Rdtase_CS"/>
</dbReference>
<dbReference type="CDD" id="cd05233">
    <property type="entry name" value="SDR_c"/>
    <property type="match status" value="1"/>
</dbReference>
<dbReference type="Proteomes" id="UP001361239">
    <property type="component" value="Unassembled WGS sequence"/>
</dbReference>
<dbReference type="PANTHER" id="PTHR42760:SF133">
    <property type="entry name" value="3-OXOACYL-[ACYL-CARRIER-PROTEIN] REDUCTASE"/>
    <property type="match status" value="1"/>
</dbReference>
<evidence type="ECO:0000313" key="4">
    <source>
        <dbReference type="EMBL" id="MEJ5978056.1"/>
    </source>
</evidence>
<dbReference type="PRINTS" id="PR00081">
    <property type="entry name" value="GDHRDH"/>
</dbReference>
<proteinExistence type="inferred from homology"/>
<dbReference type="Pfam" id="PF13561">
    <property type="entry name" value="adh_short_C2"/>
    <property type="match status" value="1"/>
</dbReference>
<protein>
    <submittedName>
        <fullName evidence="4">SDR family oxidoreductase</fullName>
        <ecNumber evidence="4">1.-.-.-</ecNumber>
    </submittedName>
</protein>
<dbReference type="GO" id="GO:0016491">
    <property type="term" value="F:oxidoreductase activity"/>
    <property type="evidence" value="ECO:0007669"/>
    <property type="project" value="UniProtKB-KW"/>
</dbReference>
<gene>
    <name evidence="4" type="ORF">WG901_15500</name>
</gene>
<reference evidence="4 5" key="1">
    <citation type="submission" date="2024-03" db="EMBL/GenBank/DDBJ databases">
        <authorList>
            <person name="Jo J.-H."/>
        </authorList>
    </citation>
    <scope>NUCLEOTIDE SEQUENCE [LARGE SCALE GENOMIC DNA]</scope>
    <source>
        <strain evidence="4 5">PS1R-30</strain>
    </source>
</reference>
<keyword evidence="2 4" id="KW-0560">Oxidoreductase</keyword>
<dbReference type="InterPro" id="IPR036291">
    <property type="entry name" value="NAD(P)-bd_dom_sf"/>
</dbReference>
<dbReference type="SUPFAM" id="SSF51735">
    <property type="entry name" value="NAD(P)-binding Rossmann-fold domains"/>
    <property type="match status" value="1"/>
</dbReference>
<dbReference type="SMART" id="SM00822">
    <property type="entry name" value="PKS_KR"/>
    <property type="match status" value="1"/>
</dbReference>
<evidence type="ECO:0000256" key="2">
    <source>
        <dbReference type="ARBA" id="ARBA00023002"/>
    </source>
</evidence>
<sequence>MSEGKNVVVTGAAGGIGRATCERLAAAGWQVLAVDHDAGKLAWTQGLANVVALAADVSSEADNQRIAAEAETRFGGVRAAIFNAGIGGGGSIDGLPFAQFQRILGVNLVGPVLGIRALLPLLRRAGGGAIAVTSSTMGVGGEAENWAYSMTKHALIGLVQSLSREIGWEGIRINALCPGPTRTAIAGMEGQDGVAEADLPPHYHSLKRQVPLQRWADPDEMASVLEFLVSPASSYVNGHALVADGGAVVGTGLTLPKTGAARTYPLDDKH</sequence>
<evidence type="ECO:0000313" key="5">
    <source>
        <dbReference type="Proteomes" id="UP001361239"/>
    </source>
</evidence>
<dbReference type="PROSITE" id="PS00061">
    <property type="entry name" value="ADH_SHORT"/>
    <property type="match status" value="1"/>
</dbReference>
<comment type="similarity">
    <text evidence="1">Belongs to the short-chain dehydrogenases/reductases (SDR) family.</text>
</comment>
<comment type="caution">
    <text evidence="4">The sequence shown here is derived from an EMBL/GenBank/DDBJ whole genome shotgun (WGS) entry which is preliminary data.</text>
</comment>
<dbReference type="RefSeq" id="WP_339588000.1">
    <property type="nucleotide sequence ID" value="NZ_JBBHJZ010000003.1"/>
</dbReference>
<name>A0ABU8RY95_9SPHN</name>
<dbReference type="EC" id="1.-.-.-" evidence="4"/>
<organism evidence="4 5">
    <name type="scientific">Novosphingobium anseongense</name>
    <dbReference type="NCBI Taxonomy" id="3133436"/>
    <lineage>
        <taxon>Bacteria</taxon>
        <taxon>Pseudomonadati</taxon>
        <taxon>Pseudomonadota</taxon>
        <taxon>Alphaproteobacteria</taxon>
        <taxon>Sphingomonadales</taxon>
        <taxon>Sphingomonadaceae</taxon>
        <taxon>Novosphingobium</taxon>
    </lineage>
</organism>
<dbReference type="EMBL" id="JBBHJZ010000003">
    <property type="protein sequence ID" value="MEJ5978056.1"/>
    <property type="molecule type" value="Genomic_DNA"/>
</dbReference>
<accession>A0ABU8RY95</accession>
<evidence type="ECO:0000256" key="1">
    <source>
        <dbReference type="ARBA" id="ARBA00006484"/>
    </source>
</evidence>
<dbReference type="InterPro" id="IPR057326">
    <property type="entry name" value="KR_dom"/>
</dbReference>